<keyword evidence="15" id="KW-1185">Reference proteome</keyword>
<evidence type="ECO:0000256" key="3">
    <source>
        <dbReference type="ARBA" id="ARBA00022448"/>
    </source>
</evidence>
<evidence type="ECO:0000259" key="10">
    <source>
        <dbReference type="Pfam" id="PF25876"/>
    </source>
</evidence>
<dbReference type="InterPro" id="IPR006143">
    <property type="entry name" value="RND_pump_MFP"/>
</dbReference>
<keyword evidence="9" id="KW-1133">Transmembrane helix</keyword>
<comment type="similarity">
    <text evidence="2">Belongs to the membrane fusion protein (MFP) (TC 8.A.1) family.</text>
</comment>
<dbReference type="Gene3D" id="2.40.420.20">
    <property type="match status" value="1"/>
</dbReference>
<dbReference type="Pfam" id="PF25876">
    <property type="entry name" value="HH_MFP_RND"/>
    <property type="match status" value="1"/>
</dbReference>
<gene>
    <name evidence="14" type="ORF">SAMN05192560_1893</name>
</gene>
<dbReference type="Pfam" id="PF25944">
    <property type="entry name" value="Beta-barrel_RND"/>
    <property type="match status" value="1"/>
</dbReference>
<feature type="domain" description="Multidrug resistance protein MdtA-like barrel-sandwich hybrid" evidence="11">
    <location>
        <begin position="102"/>
        <end position="244"/>
    </location>
</feature>
<dbReference type="NCBIfam" id="NF008589">
    <property type="entry name" value="PRK11556.1"/>
    <property type="match status" value="1"/>
</dbReference>
<dbReference type="GO" id="GO:1990281">
    <property type="term" value="C:efflux pump complex"/>
    <property type="evidence" value="ECO:0007669"/>
    <property type="project" value="TreeGrafter"/>
</dbReference>
<feature type="region of interest" description="Disordered" evidence="8">
    <location>
        <begin position="411"/>
        <end position="441"/>
    </location>
</feature>
<feature type="domain" description="Multidrug resistance protein MdtA-like beta-barrel" evidence="12">
    <location>
        <begin position="249"/>
        <end position="332"/>
    </location>
</feature>
<dbReference type="GO" id="GO:0015562">
    <property type="term" value="F:efflux transmembrane transporter activity"/>
    <property type="evidence" value="ECO:0007669"/>
    <property type="project" value="TreeGrafter"/>
</dbReference>
<dbReference type="InterPro" id="IPR058624">
    <property type="entry name" value="MdtA-like_HH"/>
</dbReference>
<organism evidence="14 15">
    <name type="scientific">Methylobacillus rhizosphaerae</name>
    <dbReference type="NCBI Taxonomy" id="551994"/>
    <lineage>
        <taxon>Bacteria</taxon>
        <taxon>Pseudomonadati</taxon>
        <taxon>Pseudomonadota</taxon>
        <taxon>Betaproteobacteria</taxon>
        <taxon>Nitrosomonadales</taxon>
        <taxon>Methylophilaceae</taxon>
        <taxon>Methylobacillus</taxon>
    </lineage>
</organism>
<dbReference type="Gene3D" id="2.40.30.170">
    <property type="match status" value="1"/>
</dbReference>
<evidence type="ECO:0000313" key="15">
    <source>
        <dbReference type="Proteomes" id="UP000198305"/>
    </source>
</evidence>
<keyword evidence="5" id="KW-0997">Cell inner membrane</keyword>
<evidence type="ECO:0000259" key="13">
    <source>
        <dbReference type="Pfam" id="PF25967"/>
    </source>
</evidence>
<dbReference type="Gene3D" id="1.10.287.470">
    <property type="entry name" value="Helix hairpin bin"/>
    <property type="match status" value="1"/>
</dbReference>
<feature type="coiled-coil region" evidence="7">
    <location>
        <begin position="143"/>
        <end position="208"/>
    </location>
</feature>
<accession>A0A239AFV5</accession>
<feature type="compositionally biased region" description="Low complexity" evidence="8">
    <location>
        <begin position="38"/>
        <end position="47"/>
    </location>
</feature>
<dbReference type="EMBL" id="FZOA01000007">
    <property type="protein sequence ID" value="SNR94429.1"/>
    <property type="molecule type" value="Genomic_DNA"/>
</dbReference>
<evidence type="ECO:0000256" key="2">
    <source>
        <dbReference type="ARBA" id="ARBA00009477"/>
    </source>
</evidence>
<name>A0A239AFV5_9PROT</name>
<feature type="transmembrane region" description="Helical" evidence="9">
    <location>
        <begin position="12"/>
        <end position="30"/>
    </location>
</feature>
<evidence type="ECO:0000313" key="14">
    <source>
        <dbReference type="EMBL" id="SNR94429.1"/>
    </source>
</evidence>
<dbReference type="InterPro" id="IPR058626">
    <property type="entry name" value="MdtA-like_b-barrel"/>
</dbReference>
<keyword evidence="4" id="KW-1003">Cell membrane</keyword>
<proteinExistence type="inferred from homology"/>
<evidence type="ECO:0000256" key="1">
    <source>
        <dbReference type="ARBA" id="ARBA00004236"/>
    </source>
</evidence>
<keyword evidence="3" id="KW-0813">Transport</keyword>
<evidence type="ECO:0000259" key="12">
    <source>
        <dbReference type="Pfam" id="PF25944"/>
    </source>
</evidence>
<evidence type="ECO:0000256" key="8">
    <source>
        <dbReference type="SAM" id="MobiDB-lite"/>
    </source>
</evidence>
<protein>
    <submittedName>
        <fullName evidence="14">Membrane fusion protein, multidrug efflux system</fullName>
    </submittedName>
</protein>
<sequence length="441" mass="47510">MSSSLLKTLRPWLILFVILAAVAYSLWKYLPLTPSGTQGPPGMQQGMPAGGPGAGAQRPSGGPPGGGRRGMFGESMLVNVGEVTESPLSVQLEAVGTVTSLNTVNVTARVDGQLSRILFTEGQEVKQGDILAEIDPRPYEAAFKQAEGTVSQYRAQLKNAEIDLARYQELRDEDSIAIQTLDTQAALVRQYQGNLDNALGQLDAAKLNLEFTKVRAPISGRVGLRQVDVGNQVTANATTPITVLTQTRPISVVFSLPEQQLSTVRQQLKRNPGKLVVEALDRQRQVRLATGKVASIDNQIDTTTGTFKLRAQFDNADDGLYPNQFVNVKLHAAEMGNALLIPSGALQRDDQGTYVYTINAEKVVAKQRVTVGISQAEQVEIREGLNANQRIVIDGVDRLSDGRVVRVAGEDDVVPAAGSQVPRRPGTRNEGQSGQNRGPRS</sequence>
<dbReference type="NCBIfam" id="TIGR01730">
    <property type="entry name" value="RND_mfp"/>
    <property type="match status" value="1"/>
</dbReference>
<feature type="compositionally biased region" description="Polar residues" evidence="8">
    <location>
        <begin position="429"/>
        <end position="441"/>
    </location>
</feature>
<evidence type="ECO:0000259" key="11">
    <source>
        <dbReference type="Pfam" id="PF25917"/>
    </source>
</evidence>
<dbReference type="Gene3D" id="2.40.50.100">
    <property type="match status" value="1"/>
</dbReference>
<dbReference type="RefSeq" id="WP_089375973.1">
    <property type="nucleotide sequence ID" value="NZ_FZOA01000007.1"/>
</dbReference>
<dbReference type="SUPFAM" id="SSF111369">
    <property type="entry name" value="HlyD-like secretion proteins"/>
    <property type="match status" value="1"/>
</dbReference>
<dbReference type="InterPro" id="IPR058625">
    <property type="entry name" value="MdtA-like_BSH"/>
</dbReference>
<dbReference type="Pfam" id="PF25967">
    <property type="entry name" value="RND-MFP_C"/>
    <property type="match status" value="1"/>
</dbReference>
<evidence type="ECO:0000256" key="9">
    <source>
        <dbReference type="SAM" id="Phobius"/>
    </source>
</evidence>
<reference evidence="15" key="1">
    <citation type="submission" date="2017-06" db="EMBL/GenBank/DDBJ databases">
        <authorList>
            <person name="Varghese N."/>
            <person name="Submissions S."/>
        </authorList>
    </citation>
    <scope>NUCLEOTIDE SEQUENCE [LARGE SCALE GENOMIC DNA]</scope>
    <source>
        <strain evidence="15">Ca-68</strain>
    </source>
</reference>
<dbReference type="PANTHER" id="PTHR30469">
    <property type="entry name" value="MULTIDRUG RESISTANCE PROTEIN MDTA"/>
    <property type="match status" value="1"/>
</dbReference>
<dbReference type="Proteomes" id="UP000198305">
    <property type="component" value="Unassembled WGS sequence"/>
</dbReference>
<dbReference type="AlphaFoldDB" id="A0A239AFV5"/>
<keyword evidence="9" id="KW-0812">Transmembrane</keyword>
<dbReference type="PANTHER" id="PTHR30469:SF12">
    <property type="entry name" value="MULTIDRUG RESISTANCE PROTEIN MDTA"/>
    <property type="match status" value="1"/>
</dbReference>
<keyword evidence="7" id="KW-0175">Coiled coil</keyword>
<evidence type="ECO:0000256" key="5">
    <source>
        <dbReference type="ARBA" id="ARBA00022519"/>
    </source>
</evidence>
<feature type="domain" description="Multidrug resistance protein MdtA-like alpha-helical hairpin" evidence="10">
    <location>
        <begin position="144"/>
        <end position="212"/>
    </location>
</feature>
<dbReference type="InterPro" id="IPR058627">
    <property type="entry name" value="MdtA-like_C"/>
</dbReference>
<evidence type="ECO:0000256" key="7">
    <source>
        <dbReference type="SAM" id="Coils"/>
    </source>
</evidence>
<comment type="subcellular location">
    <subcellularLocation>
        <location evidence="1">Cell membrane</location>
    </subcellularLocation>
</comment>
<feature type="region of interest" description="Disordered" evidence="8">
    <location>
        <begin position="38"/>
        <end position="71"/>
    </location>
</feature>
<evidence type="ECO:0000256" key="6">
    <source>
        <dbReference type="ARBA" id="ARBA00023136"/>
    </source>
</evidence>
<evidence type="ECO:0000256" key="4">
    <source>
        <dbReference type="ARBA" id="ARBA00022475"/>
    </source>
</evidence>
<keyword evidence="6 9" id="KW-0472">Membrane</keyword>
<dbReference type="Pfam" id="PF25917">
    <property type="entry name" value="BSH_RND"/>
    <property type="match status" value="1"/>
</dbReference>
<feature type="domain" description="Multidrug resistance protein MdtA-like C-terminal permuted SH3" evidence="13">
    <location>
        <begin position="337"/>
        <end position="398"/>
    </location>
</feature>